<protein>
    <submittedName>
        <fullName evidence="9">TonB-linked outer membrane protein, SusC/RagA family</fullName>
    </submittedName>
</protein>
<comment type="similarity">
    <text evidence="7">Belongs to the TonB-dependent receptor family.</text>
</comment>
<evidence type="ECO:0000256" key="6">
    <source>
        <dbReference type="ARBA" id="ARBA00023237"/>
    </source>
</evidence>
<dbReference type="NCBIfam" id="TIGR04056">
    <property type="entry name" value="OMP_RagA_SusC"/>
    <property type="match status" value="1"/>
</dbReference>
<dbReference type="STRING" id="332977.SAMN05421740_107246"/>
<sequence>MSKLMLRIMTTAMAGLGTFLALEAKCQNLRDIQVIWRSGTSSLGALLADFEKQSTISFYYDDEIGRRVITASITEQISLFDALTRIMKAQQLNMRQIKSLVALTTREQKRTEGQVAGCVTDEQGVPLAGASVAALGMGREVKADAEGKYSIALPEGSHVLEVSHVAFKTQRIGVVVKQAREVSANISLTADPGNLNEVVVVGYGTQRKADLTGAVGRVTAETLGQRQAISVEQGLAGRLAGVDVYTNSGRPGGRTRVRIRGYGSINASSDPLYVVDGVILTAGIETVNFNDVASVEVLKDASATAIYGTRGTNGVILITTKRGGAGGGLNYDSYVSVGRMVRKQRVLNAAEWLMVEDESYRNAAKFDSLGFAEGKYRNPLEKRKQYLVGNTAGRPELFFLDDAGIPRPLYDVDWQDAVTRNAISQQHNLAWSGGDDQANYGMFGGYTRENGIIRETSKEQFSFRGVLDKQLKKGLKIGATMAYSRNTEQRADELQGANNVTRQMIEMVPFIPYRYTDGTYGYRTDYEGLERGDNPLAQLHENVRRYKFNALNGNVYATMEVLPALAINTTFGTNIRNQHVPHFNSTQSDLYASGLGRNYAQIAASEDLFWQWTNRLMYQPKLDETHQLNAMLGVEYQRFNSLRWAATTQDMPDDFYWWNNLGAGATPQSPSSGTTAWQMASYFSRINYGYDNRYLLTLTGRYDGSSRFGSANKYAFFPSAALAWRVSEEPFLTDVASIHNLKLRASYGFTGNSEIGEYRSLANLGTASYIFNGTRSTGTLMATFANPDLKWEKTSQLNIGADLGLFNGRLAVEADFYVKHTSDLLLEAPIPASSGFVSMTRNIGSLKNSGIELTVSSVNTARGSFSWHTRFIGAYLKNEINALGVNNEDIVMDPLGAVILRVGESISSFYGFVAKGTWGTADAAEAARYGKKPGDLRYVDLNGDGQINNDDRKVLGKGIPDYYGSLVNTFRYRNLELMVELQYSYGNDVFKLSAQTAQDRVGTANSFATILQAWTPENQHTPYAQWRPNAAGYDSRVATNHLYEGSFIRGKNVMLSYALPASIVARGGLRNLRLFLSAQNVFLITKYDGYDPEVSTFDDAFSQGILFHDYPKARTLMLGMRLEL</sequence>
<dbReference type="SUPFAM" id="SSF56935">
    <property type="entry name" value="Porins"/>
    <property type="match status" value="1"/>
</dbReference>
<evidence type="ECO:0000256" key="2">
    <source>
        <dbReference type="ARBA" id="ARBA00022448"/>
    </source>
</evidence>
<evidence type="ECO:0000313" key="9">
    <source>
        <dbReference type="EMBL" id="SEL62409.1"/>
    </source>
</evidence>
<dbReference type="Proteomes" id="UP000198916">
    <property type="component" value="Unassembled WGS sequence"/>
</dbReference>
<evidence type="ECO:0000259" key="8">
    <source>
        <dbReference type="Pfam" id="PF07715"/>
    </source>
</evidence>
<keyword evidence="5 7" id="KW-0472">Membrane</keyword>
<dbReference type="NCBIfam" id="TIGR04057">
    <property type="entry name" value="SusC_RagA_signa"/>
    <property type="match status" value="1"/>
</dbReference>
<dbReference type="EMBL" id="FNZR01000007">
    <property type="protein sequence ID" value="SEL62409.1"/>
    <property type="molecule type" value="Genomic_DNA"/>
</dbReference>
<keyword evidence="10" id="KW-1185">Reference proteome</keyword>
<evidence type="ECO:0000256" key="5">
    <source>
        <dbReference type="ARBA" id="ARBA00023136"/>
    </source>
</evidence>
<keyword evidence="3 7" id="KW-1134">Transmembrane beta strand</keyword>
<dbReference type="Gene3D" id="2.40.170.20">
    <property type="entry name" value="TonB-dependent receptor, beta-barrel domain"/>
    <property type="match status" value="1"/>
</dbReference>
<keyword evidence="2 7" id="KW-0813">Transport</keyword>
<dbReference type="OrthoDB" id="9768177at2"/>
<feature type="domain" description="TonB-dependent receptor plug" evidence="8">
    <location>
        <begin position="208"/>
        <end position="315"/>
    </location>
</feature>
<dbReference type="Gene3D" id="2.170.130.10">
    <property type="entry name" value="TonB-dependent receptor, plug domain"/>
    <property type="match status" value="1"/>
</dbReference>
<evidence type="ECO:0000256" key="7">
    <source>
        <dbReference type="PROSITE-ProRule" id="PRU01360"/>
    </source>
</evidence>
<dbReference type="InterPro" id="IPR023996">
    <property type="entry name" value="TonB-dep_OMP_SusC/RagA"/>
</dbReference>
<dbReference type="InterPro" id="IPR037066">
    <property type="entry name" value="Plug_dom_sf"/>
</dbReference>
<reference evidence="10" key="1">
    <citation type="submission" date="2016-10" db="EMBL/GenBank/DDBJ databases">
        <authorList>
            <person name="Varghese N."/>
            <person name="Submissions S."/>
        </authorList>
    </citation>
    <scope>NUCLEOTIDE SEQUENCE [LARGE SCALE GENOMIC DNA]</scope>
    <source>
        <strain evidence="10">Jip14</strain>
    </source>
</reference>
<accession>A0A1H7RQX1</accession>
<proteinExistence type="inferred from homology"/>
<evidence type="ECO:0000313" key="10">
    <source>
        <dbReference type="Proteomes" id="UP000198916"/>
    </source>
</evidence>
<dbReference type="InterPro" id="IPR008969">
    <property type="entry name" value="CarboxyPept-like_regulatory"/>
</dbReference>
<dbReference type="InterPro" id="IPR036942">
    <property type="entry name" value="Beta-barrel_TonB_sf"/>
</dbReference>
<dbReference type="InterPro" id="IPR039426">
    <property type="entry name" value="TonB-dep_rcpt-like"/>
</dbReference>
<dbReference type="Pfam" id="PF13620">
    <property type="entry name" value="CarboxypepD_reg"/>
    <property type="match status" value="1"/>
</dbReference>
<evidence type="ECO:0000256" key="1">
    <source>
        <dbReference type="ARBA" id="ARBA00004571"/>
    </source>
</evidence>
<dbReference type="Gene3D" id="2.60.40.1120">
    <property type="entry name" value="Carboxypeptidase-like, regulatory domain"/>
    <property type="match status" value="1"/>
</dbReference>
<comment type="subcellular location">
    <subcellularLocation>
        <location evidence="1 7">Cell outer membrane</location>
        <topology evidence="1 7">Multi-pass membrane protein</topology>
    </subcellularLocation>
</comment>
<gene>
    <name evidence="9" type="ORF">SAMN05421740_107246</name>
</gene>
<evidence type="ECO:0000256" key="4">
    <source>
        <dbReference type="ARBA" id="ARBA00022692"/>
    </source>
</evidence>
<dbReference type="RefSeq" id="WP_090607243.1">
    <property type="nucleotide sequence ID" value="NZ_FNZR01000007.1"/>
</dbReference>
<dbReference type="PROSITE" id="PS52016">
    <property type="entry name" value="TONB_DEPENDENT_REC_3"/>
    <property type="match status" value="1"/>
</dbReference>
<name>A0A1H7RQX1_9SPHI</name>
<keyword evidence="6 7" id="KW-0998">Cell outer membrane</keyword>
<dbReference type="AlphaFoldDB" id="A0A1H7RQX1"/>
<evidence type="ECO:0000256" key="3">
    <source>
        <dbReference type="ARBA" id="ARBA00022452"/>
    </source>
</evidence>
<dbReference type="InterPro" id="IPR023997">
    <property type="entry name" value="TonB-dep_OMP_SusC/RagA_CS"/>
</dbReference>
<dbReference type="Pfam" id="PF07715">
    <property type="entry name" value="Plug"/>
    <property type="match status" value="1"/>
</dbReference>
<organism evidence="9 10">
    <name type="scientific">Parapedobacter koreensis</name>
    <dbReference type="NCBI Taxonomy" id="332977"/>
    <lineage>
        <taxon>Bacteria</taxon>
        <taxon>Pseudomonadati</taxon>
        <taxon>Bacteroidota</taxon>
        <taxon>Sphingobacteriia</taxon>
        <taxon>Sphingobacteriales</taxon>
        <taxon>Sphingobacteriaceae</taxon>
        <taxon>Parapedobacter</taxon>
    </lineage>
</organism>
<dbReference type="GO" id="GO:0009279">
    <property type="term" value="C:cell outer membrane"/>
    <property type="evidence" value="ECO:0007669"/>
    <property type="project" value="UniProtKB-SubCell"/>
</dbReference>
<dbReference type="SUPFAM" id="SSF49464">
    <property type="entry name" value="Carboxypeptidase regulatory domain-like"/>
    <property type="match status" value="1"/>
</dbReference>
<dbReference type="InterPro" id="IPR012910">
    <property type="entry name" value="Plug_dom"/>
</dbReference>
<keyword evidence="4 7" id="KW-0812">Transmembrane</keyword>